<dbReference type="EMBL" id="CP090166">
    <property type="protein sequence ID" value="UJO16087.1"/>
    <property type="molecule type" value="Genomic_DNA"/>
</dbReference>
<feature type="transmembrane region" description="Helical" evidence="1">
    <location>
        <begin position="35"/>
        <end position="56"/>
    </location>
</feature>
<keyword evidence="1" id="KW-1133">Transmembrane helix</keyword>
<reference evidence="2" key="2">
    <citation type="journal article" date="2022" name="Microb. Genom.">
        <title>A chromosome-scale genome assembly of the tomato pathogen Cladosporium fulvum reveals a compartmentalized genome architecture and the presence of a dispensable chromosome.</title>
        <authorList>
            <person name="Zaccaron A.Z."/>
            <person name="Chen L.H."/>
            <person name="Samaras A."/>
            <person name="Stergiopoulos I."/>
        </authorList>
    </citation>
    <scope>NUCLEOTIDE SEQUENCE</scope>
    <source>
        <strain evidence="2">Race5_Kim</strain>
    </source>
</reference>
<dbReference type="Proteomes" id="UP000756132">
    <property type="component" value="Chromosome 4"/>
</dbReference>
<gene>
    <name evidence="2" type="ORF">CLAFUR5_05169</name>
</gene>
<evidence type="ECO:0000313" key="2">
    <source>
        <dbReference type="EMBL" id="UJO16087.1"/>
    </source>
</evidence>
<accession>A0A9Q8LER6</accession>
<name>A0A9Q8LER6_PASFU</name>
<protein>
    <submittedName>
        <fullName evidence="2">Uncharacterized protein</fullName>
    </submittedName>
</protein>
<feature type="transmembrane region" description="Helical" evidence="1">
    <location>
        <begin position="6"/>
        <end position="23"/>
    </location>
</feature>
<proteinExistence type="predicted"/>
<sequence length="92" mass="9741">MTVPTFDIIILLGLFITSTVDALHRYQRVINAERIVITASTSIAALIVWALIGLFAGNGSSFPLGIVVFAPSGVCFNGLAIFFGAEALRIDA</sequence>
<feature type="transmembrane region" description="Helical" evidence="1">
    <location>
        <begin position="62"/>
        <end position="85"/>
    </location>
</feature>
<keyword evidence="1" id="KW-0472">Membrane</keyword>
<organism evidence="2 3">
    <name type="scientific">Passalora fulva</name>
    <name type="common">Tomato leaf mold</name>
    <name type="synonym">Cladosporium fulvum</name>
    <dbReference type="NCBI Taxonomy" id="5499"/>
    <lineage>
        <taxon>Eukaryota</taxon>
        <taxon>Fungi</taxon>
        <taxon>Dikarya</taxon>
        <taxon>Ascomycota</taxon>
        <taxon>Pezizomycotina</taxon>
        <taxon>Dothideomycetes</taxon>
        <taxon>Dothideomycetidae</taxon>
        <taxon>Mycosphaerellales</taxon>
        <taxon>Mycosphaerellaceae</taxon>
        <taxon>Fulvia</taxon>
    </lineage>
</organism>
<dbReference type="AlphaFoldDB" id="A0A9Q8LER6"/>
<keyword evidence="1" id="KW-0812">Transmembrane</keyword>
<evidence type="ECO:0000313" key="3">
    <source>
        <dbReference type="Proteomes" id="UP000756132"/>
    </source>
</evidence>
<reference evidence="2" key="1">
    <citation type="submission" date="2021-12" db="EMBL/GenBank/DDBJ databases">
        <authorList>
            <person name="Zaccaron A."/>
            <person name="Stergiopoulos I."/>
        </authorList>
    </citation>
    <scope>NUCLEOTIDE SEQUENCE</scope>
    <source>
        <strain evidence="2">Race5_Kim</strain>
    </source>
</reference>
<keyword evidence="3" id="KW-1185">Reference proteome</keyword>
<dbReference type="GeneID" id="71985047"/>
<dbReference type="KEGG" id="ffu:CLAFUR5_05169"/>
<evidence type="ECO:0000256" key="1">
    <source>
        <dbReference type="SAM" id="Phobius"/>
    </source>
</evidence>
<dbReference type="RefSeq" id="XP_047760453.1">
    <property type="nucleotide sequence ID" value="XM_047904317.1"/>
</dbReference>